<evidence type="ECO:0000313" key="3">
    <source>
        <dbReference type="Proteomes" id="UP000199309"/>
    </source>
</evidence>
<dbReference type="RefSeq" id="WP_091652712.1">
    <property type="nucleotide sequence ID" value="NZ_FNHQ01000042.1"/>
</dbReference>
<dbReference type="InterPro" id="IPR033966">
    <property type="entry name" value="RuBisCO"/>
</dbReference>
<protein>
    <submittedName>
        <fullName evidence="2">Ribulose-bisphosphate carboxylase large chain</fullName>
    </submittedName>
</protein>
<dbReference type="PANTHER" id="PTHR42704:SF17">
    <property type="entry name" value="RIBULOSE BISPHOSPHATE CARBOXYLASE LARGE CHAIN"/>
    <property type="match status" value="1"/>
</dbReference>
<dbReference type="Proteomes" id="UP000199309">
    <property type="component" value="Unassembled WGS sequence"/>
</dbReference>
<dbReference type="EMBL" id="FNHQ01000042">
    <property type="protein sequence ID" value="SDN36884.1"/>
    <property type="molecule type" value="Genomic_DNA"/>
</dbReference>
<dbReference type="InterPro" id="IPR036422">
    <property type="entry name" value="RuBisCO_lsu_N_sf"/>
</dbReference>
<dbReference type="GO" id="GO:0000287">
    <property type="term" value="F:magnesium ion binding"/>
    <property type="evidence" value="ECO:0007669"/>
    <property type="project" value="InterPro"/>
</dbReference>
<organism evidence="2 3">
    <name type="scientific">Megasphaera paucivorans</name>
    <dbReference type="NCBI Taxonomy" id="349095"/>
    <lineage>
        <taxon>Bacteria</taxon>
        <taxon>Bacillati</taxon>
        <taxon>Bacillota</taxon>
        <taxon>Negativicutes</taxon>
        <taxon>Veillonellales</taxon>
        <taxon>Veillonellaceae</taxon>
        <taxon>Megasphaera</taxon>
    </lineage>
</organism>
<dbReference type="SFLD" id="SFLDG00301">
    <property type="entry name" value="RuBisCO-like_proteins"/>
    <property type="match status" value="1"/>
</dbReference>
<dbReference type="SUPFAM" id="SSF54966">
    <property type="entry name" value="RuBisCO, large subunit, small (N-terminal) domain"/>
    <property type="match status" value="1"/>
</dbReference>
<evidence type="ECO:0000313" key="2">
    <source>
        <dbReference type="EMBL" id="SDN36884.1"/>
    </source>
</evidence>
<dbReference type="Pfam" id="PF00016">
    <property type="entry name" value="RuBisCO_large"/>
    <property type="match status" value="1"/>
</dbReference>
<keyword evidence="3" id="KW-1185">Reference proteome</keyword>
<dbReference type="PANTHER" id="PTHR42704">
    <property type="entry name" value="RIBULOSE BISPHOSPHATE CARBOXYLASE"/>
    <property type="match status" value="1"/>
</dbReference>
<accession>A0A1H0AU18</accession>
<evidence type="ECO:0000259" key="1">
    <source>
        <dbReference type="Pfam" id="PF00016"/>
    </source>
</evidence>
<dbReference type="SFLD" id="SFLDS00014">
    <property type="entry name" value="RuBisCO"/>
    <property type="match status" value="1"/>
</dbReference>
<feature type="domain" description="Ribulose bisphosphate carboxylase large subunit C-terminal" evidence="1">
    <location>
        <begin position="117"/>
        <end position="355"/>
    </location>
</feature>
<dbReference type="GO" id="GO:0016984">
    <property type="term" value="F:ribulose-bisphosphate carboxylase activity"/>
    <property type="evidence" value="ECO:0007669"/>
    <property type="project" value="InterPro"/>
</dbReference>
<dbReference type="STRING" id="349095.SAMN05660299_02594"/>
<gene>
    <name evidence="2" type="ORF">SAMN05660299_02594</name>
</gene>
<dbReference type="Gene3D" id="3.30.70.150">
    <property type="entry name" value="RuBisCO large subunit, N-terminal domain"/>
    <property type="match status" value="1"/>
</dbReference>
<dbReference type="InterPro" id="IPR000685">
    <property type="entry name" value="RuBisCO_lsu_C"/>
</dbReference>
<dbReference type="GO" id="GO:0015977">
    <property type="term" value="P:carbon fixation"/>
    <property type="evidence" value="ECO:0007669"/>
    <property type="project" value="InterPro"/>
</dbReference>
<dbReference type="CDD" id="cd08210">
    <property type="entry name" value="RLP_RrRLP"/>
    <property type="match status" value="1"/>
</dbReference>
<dbReference type="SUPFAM" id="SSF51649">
    <property type="entry name" value="RuBisCo, C-terminal domain"/>
    <property type="match status" value="1"/>
</dbReference>
<dbReference type="InterPro" id="IPR036376">
    <property type="entry name" value="RuBisCO_lsu_C_sf"/>
</dbReference>
<dbReference type="AlphaFoldDB" id="A0A1H0AU18"/>
<reference evidence="2 3" key="1">
    <citation type="submission" date="2016-10" db="EMBL/GenBank/DDBJ databases">
        <authorList>
            <person name="de Groot N.N."/>
        </authorList>
    </citation>
    <scope>NUCLEOTIDE SEQUENCE [LARGE SCALE GENOMIC DNA]</scope>
    <source>
        <strain evidence="2 3">DSM 16981</strain>
    </source>
</reference>
<name>A0A1H0AU18_9FIRM</name>
<dbReference type="Gene3D" id="3.20.20.110">
    <property type="entry name" value="Ribulose bisphosphate carboxylase, large subunit, C-terminal domain"/>
    <property type="match status" value="1"/>
</dbReference>
<dbReference type="OrthoDB" id="9770811at2"/>
<sequence length="375" mass="40463">MIKEKSFSVLYRITANSKEEAQNLAQKIAVEQTIEFPPDLVERQSIFDNIVGNIEFAEYGDGQYRYWITYNDGAAGTEITQLFNVVFGNSSMQPGIWVEDVTFSSAFLSEYHGPHFGIAGIRKLLGVFHRPLLHCVIKPLGSTTAELARMAYEFAAGGADLIKDDHGITNQASAPFAERVAACADAVQKANEDTGGHAVYVANCTADGTKSHERALQAKKLGAGGILLAPVLTGFGMIREIADDPLVGLPIISHPSLSGGFIMPGPSGVVMSVLYGIFSRLAGADAVVFPSYGGRFTFTAEDCRKIAESARKHLGELAAIFPSPGGGITEETIPKLAQLYGRDVIYLVGGGIFRHGPDLLENTKFYKMMIQEIYS</sequence>
<proteinExistence type="predicted"/>